<dbReference type="Gene3D" id="1.10.3210.10">
    <property type="entry name" value="Hypothetical protein af1432"/>
    <property type="match status" value="1"/>
</dbReference>
<evidence type="ECO:0000256" key="1">
    <source>
        <dbReference type="SAM" id="MobiDB-lite"/>
    </source>
</evidence>
<dbReference type="eggNOG" id="COG2206">
    <property type="taxonomic scope" value="Bacteria"/>
</dbReference>
<dbReference type="KEGG" id="dpi:BN4_11834"/>
<protein>
    <submittedName>
        <fullName evidence="3">Metal dependent phosphohydrolase</fullName>
    </submittedName>
</protein>
<name>M1WQN3_PSEP2</name>
<feature type="region of interest" description="Disordered" evidence="1">
    <location>
        <begin position="1"/>
        <end position="27"/>
    </location>
</feature>
<dbReference type="Pfam" id="PF13487">
    <property type="entry name" value="HD_5"/>
    <property type="match status" value="1"/>
</dbReference>
<proteinExistence type="predicted"/>
<dbReference type="PROSITE" id="PS51832">
    <property type="entry name" value="HD_GYP"/>
    <property type="match status" value="1"/>
</dbReference>
<organism evidence="3 4">
    <name type="scientific">Pseudodesulfovibrio piezophilus (strain DSM 21447 / JCM 15486 / C1TLV30)</name>
    <name type="common">Desulfovibrio piezophilus</name>
    <dbReference type="NCBI Taxonomy" id="1322246"/>
    <lineage>
        <taxon>Bacteria</taxon>
        <taxon>Pseudomonadati</taxon>
        <taxon>Thermodesulfobacteriota</taxon>
        <taxon>Desulfovibrionia</taxon>
        <taxon>Desulfovibrionales</taxon>
        <taxon>Desulfovibrionaceae</taxon>
    </lineage>
</organism>
<dbReference type="HOGENOM" id="CLU_000445_92_1_7"/>
<reference evidence="4" key="2">
    <citation type="journal article" date="2013" name="Stand. Genomic Sci.">
        <title>Complete genome sequence of Desulfocapsa sulfexigens, a marine deltaproteobacterium specialized in disproportionating inorganic sulfur compounds.</title>
        <authorList>
            <person name="Finster K.W."/>
            <person name="Kjeldsen K.U."/>
            <person name="Kube M."/>
            <person name="Reinhardt R."/>
            <person name="Mussmann M."/>
            <person name="Amann R."/>
            <person name="Schreiber L."/>
        </authorList>
    </citation>
    <scope>NUCLEOTIDE SEQUENCE [LARGE SCALE GENOMIC DNA]</scope>
    <source>
        <strain evidence="4">DSM 10523 / SB164P1</strain>
    </source>
</reference>
<dbReference type="BioCyc" id="DPIE1322246:BN4_RS09200-MONOMER"/>
<evidence type="ECO:0000259" key="2">
    <source>
        <dbReference type="PROSITE" id="PS51832"/>
    </source>
</evidence>
<sequence>MICNAPRGRDDSAPQGNMHMENSASVDEAKPVRKKRFGVFKISPFMVIPSRRVGFALFLKQGETYVLYAEKGVLLADIHKSRLTRLGVDHLYVKVEDYAAYTSYLQENLLQLLYDEDIPVAERARVWNDAAVSLAREAFTRDLPKRTGKREFLKIKKLVNSSLKFLARADAIRELTRFIAEGEEVFLHGIGVMVMTLSVMNTYVKDEDLLVAVGMGAMFHDIGKLELPETLFFRHRESLNKEERELVESHPALGVGVCSSLPLPQETLQCILFHHERMDGSGYPSGAHGEMLPSYVKVLSLCNEYDNLIRGTSLVKKLTPFEALTRIKSRKTAHDPEMLTMLISVLSKAKLT</sequence>
<dbReference type="PANTHER" id="PTHR43155">
    <property type="entry name" value="CYCLIC DI-GMP PHOSPHODIESTERASE PA4108-RELATED"/>
    <property type="match status" value="1"/>
</dbReference>
<keyword evidence="4" id="KW-1185">Reference proteome</keyword>
<dbReference type="EMBL" id="FO203427">
    <property type="protein sequence ID" value="CCH49069.1"/>
    <property type="molecule type" value="Genomic_DNA"/>
</dbReference>
<dbReference type="GO" id="GO:0016787">
    <property type="term" value="F:hydrolase activity"/>
    <property type="evidence" value="ECO:0007669"/>
    <property type="project" value="UniProtKB-KW"/>
</dbReference>
<dbReference type="CDD" id="cd00077">
    <property type="entry name" value="HDc"/>
    <property type="match status" value="1"/>
</dbReference>
<dbReference type="PANTHER" id="PTHR43155:SF2">
    <property type="entry name" value="CYCLIC DI-GMP PHOSPHODIESTERASE PA4108"/>
    <property type="match status" value="1"/>
</dbReference>
<keyword evidence="3" id="KW-0378">Hydrolase</keyword>
<gene>
    <name evidence="3" type="ordered locus">BN4_11834</name>
</gene>
<dbReference type="InterPro" id="IPR003607">
    <property type="entry name" value="HD/PDEase_dom"/>
</dbReference>
<dbReference type="AlphaFoldDB" id="M1WQN3"/>
<reference evidence="3 4" key="1">
    <citation type="journal article" date="2013" name="PLoS ONE">
        <title>The first genomic and proteomic characterization of a deep-sea sulfate reducer: insights into the piezophilic lifestyle of Desulfovibrio piezophilus.</title>
        <authorList>
            <person name="Pradel N."/>
            <person name="Ji B."/>
            <person name="Gimenez G."/>
            <person name="Talla E."/>
            <person name="Lenoble P."/>
            <person name="Garel M."/>
            <person name="Tamburini C."/>
            <person name="Fourquet P."/>
            <person name="Lebrun R."/>
            <person name="Bertin P."/>
            <person name="Denis Y."/>
            <person name="Pophillat M."/>
            <person name="Barbe V."/>
            <person name="Ollivier B."/>
            <person name="Dolla A."/>
        </authorList>
    </citation>
    <scope>NUCLEOTIDE SEQUENCE [LARGE SCALE GENOMIC DNA]</scope>
    <source>
        <strain evidence="4">DSM 10523 / SB164P1</strain>
    </source>
</reference>
<accession>M1WQN3</accession>
<feature type="domain" description="HD-GYP" evidence="2">
    <location>
        <begin position="155"/>
        <end position="352"/>
    </location>
</feature>
<dbReference type="SUPFAM" id="SSF109604">
    <property type="entry name" value="HD-domain/PDEase-like"/>
    <property type="match status" value="1"/>
</dbReference>
<evidence type="ECO:0000313" key="3">
    <source>
        <dbReference type="EMBL" id="CCH49069.1"/>
    </source>
</evidence>
<evidence type="ECO:0000313" key="4">
    <source>
        <dbReference type="Proteomes" id="UP000011724"/>
    </source>
</evidence>
<dbReference type="InterPro" id="IPR037522">
    <property type="entry name" value="HD_GYP_dom"/>
</dbReference>
<dbReference type="STRING" id="1322246.BN4_11834"/>
<dbReference type="Proteomes" id="UP000011724">
    <property type="component" value="Chromosome"/>
</dbReference>
<dbReference type="PATRIC" id="fig|879567.3.peg.1931"/>